<feature type="signal peptide" evidence="1">
    <location>
        <begin position="1"/>
        <end position="22"/>
    </location>
</feature>
<dbReference type="PANTHER" id="PTHR33546:SF1">
    <property type="entry name" value="LARGE, MULTIFUNCTIONAL SECRETED PROTEIN"/>
    <property type="match status" value="1"/>
</dbReference>
<gene>
    <name evidence="3" type="ORF">NT6N_23020</name>
</gene>
<protein>
    <recommendedName>
        <fullName evidence="2">DUF7133 domain-containing protein</fullName>
    </recommendedName>
</protein>
<name>A0AAT9FMX2_9BACT</name>
<organism evidence="3">
    <name type="scientific">Oceaniferula spumae</name>
    <dbReference type="NCBI Taxonomy" id="2979115"/>
    <lineage>
        <taxon>Bacteria</taxon>
        <taxon>Pseudomonadati</taxon>
        <taxon>Verrucomicrobiota</taxon>
        <taxon>Verrucomicrobiia</taxon>
        <taxon>Verrucomicrobiales</taxon>
        <taxon>Verrucomicrobiaceae</taxon>
        <taxon>Oceaniferula</taxon>
    </lineage>
</organism>
<sequence>MPLIKNTTLALLLVTLCGAALAQNITDSYRIEDIALPKNVPPEVGAVQFDSEGTLYVALRRGDILMAKPTADPKKFEWKQFASGFHNACGMEVIKPRHIVVSQMPELTEVRDTDGDGVADSYTTLTDVWGVSGNYHETNEICPDGNGGYYIAVGTASHNGPTFHHLRGEYSKIGRRGRNFSGVPWKGWVMHYAKDGTVTPFAKGFRMHNGIMRDSNGELWCGDNQGDWRATTPFYHLKKDAFYGHPSSLVWDKDWPKGKDPLKMPLKEINAMRTRAAVLLPHKEINRSASEPVEIPENFGPFAGQILLPDNNSNRISRIMLDKVNGEYQGSCTHFINGHGLRSGNNRAVFTADGKTLYVGQTARGWGKPAEGLQRITWLGKTPFDIKQIKLTKTGFDLNFTKEVKLLSGSLVKLRSFRYEDKWSYGGPQLDKRDEAVSSQRSEGKMIHLDVPKLEPGRVYHIKISGLKSKDGTPLLNQDFYYTLNQLVKN</sequence>
<dbReference type="AlphaFoldDB" id="A0AAT9FMX2"/>
<dbReference type="InterPro" id="IPR011041">
    <property type="entry name" value="Quinoprot_gluc/sorb_DH_b-prop"/>
</dbReference>
<dbReference type="Pfam" id="PF23500">
    <property type="entry name" value="DUF7133"/>
    <property type="match status" value="1"/>
</dbReference>
<dbReference type="PANTHER" id="PTHR33546">
    <property type="entry name" value="LARGE, MULTIFUNCTIONAL SECRETED PROTEIN-RELATED"/>
    <property type="match status" value="1"/>
</dbReference>
<accession>A0AAT9FMX2</accession>
<feature type="domain" description="DUF7133" evidence="2">
    <location>
        <begin position="79"/>
        <end position="229"/>
    </location>
</feature>
<evidence type="ECO:0000259" key="2">
    <source>
        <dbReference type="Pfam" id="PF23500"/>
    </source>
</evidence>
<evidence type="ECO:0000313" key="3">
    <source>
        <dbReference type="EMBL" id="BDS07262.1"/>
    </source>
</evidence>
<proteinExistence type="predicted"/>
<dbReference type="Gene3D" id="2.120.10.30">
    <property type="entry name" value="TolB, C-terminal domain"/>
    <property type="match status" value="1"/>
</dbReference>
<dbReference type="InterPro" id="IPR055557">
    <property type="entry name" value="DUF7133"/>
</dbReference>
<dbReference type="EMBL" id="AP026866">
    <property type="protein sequence ID" value="BDS07262.1"/>
    <property type="molecule type" value="Genomic_DNA"/>
</dbReference>
<evidence type="ECO:0000256" key="1">
    <source>
        <dbReference type="SAM" id="SignalP"/>
    </source>
</evidence>
<feature type="chain" id="PRO_5043624969" description="DUF7133 domain-containing protein" evidence="1">
    <location>
        <begin position="23"/>
        <end position="490"/>
    </location>
</feature>
<reference evidence="3" key="1">
    <citation type="submission" date="2024-07" db="EMBL/GenBank/DDBJ databases">
        <title>Complete genome sequence of Verrucomicrobiaceae bacterium NT6N.</title>
        <authorList>
            <person name="Huang C."/>
            <person name="Takami H."/>
            <person name="Hamasaki K."/>
        </authorList>
    </citation>
    <scope>NUCLEOTIDE SEQUENCE</scope>
    <source>
        <strain evidence="3">NT6N</strain>
    </source>
</reference>
<keyword evidence="1" id="KW-0732">Signal</keyword>
<dbReference type="KEGG" id="osu:NT6N_23020"/>
<dbReference type="InterPro" id="IPR011042">
    <property type="entry name" value="6-blade_b-propeller_TolB-like"/>
</dbReference>
<dbReference type="SUPFAM" id="SSF50952">
    <property type="entry name" value="Soluble quinoprotein glucose dehydrogenase"/>
    <property type="match status" value="1"/>
</dbReference>